<dbReference type="EMBL" id="KQ964247">
    <property type="protein sequence ID" value="KXJ94053.1"/>
    <property type="molecule type" value="Genomic_DNA"/>
</dbReference>
<accession>A0A136JA38</accession>
<dbReference type="Proteomes" id="UP000070501">
    <property type="component" value="Unassembled WGS sequence"/>
</dbReference>
<gene>
    <name evidence="2" type="ORF">Micbo1qcDRAFT_159012</name>
</gene>
<keyword evidence="1" id="KW-0472">Membrane</keyword>
<feature type="transmembrane region" description="Helical" evidence="1">
    <location>
        <begin position="12"/>
        <end position="32"/>
    </location>
</feature>
<keyword evidence="1" id="KW-0812">Transmembrane</keyword>
<reference evidence="3" key="1">
    <citation type="submission" date="2016-02" db="EMBL/GenBank/DDBJ databases">
        <title>Draft genome sequence of Microdochium bolleyi, a fungal endophyte of beachgrass.</title>
        <authorList>
            <consortium name="DOE Joint Genome Institute"/>
            <person name="David A.S."/>
            <person name="May G."/>
            <person name="Haridas S."/>
            <person name="Lim J."/>
            <person name="Wang M."/>
            <person name="Labutti K."/>
            <person name="Lipzen A."/>
            <person name="Barry K."/>
            <person name="Grigoriev I.V."/>
        </authorList>
    </citation>
    <scope>NUCLEOTIDE SEQUENCE [LARGE SCALE GENOMIC DNA]</scope>
    <source>
        <strain evidence="3">J235TASD1</strain>
    </source>
</reference>
<keyword evidence="3" id="KW-1185">Reference proteome</keyword>
<organism evidence="2 3">
    <name type="scientific">Microdochium bolleyi</name>
    <dbReference type="NCBI Taxonomy" id="196109"/>
    <lineage>
        <taxon>Eukaryota</taxon>
        <taxon>Fungi</taxon>
        <taxon>Dikarya</taxon>
        <taxon>Ascomycota</taxon>
        <taxon>Pezizomycotina</taxon>
        <taxon>Sordariomycetes</taxon>
        <taxon>Xylariomycetidae</taxon>
        <taxon>Xylariales</taxon>
        <taxon>Microdochiaceae</taxon>
        <taxon>Microdochium</taxon>
    </lineage>
</organism>
<evidence type="ECO:0000256" key="1">
    <source>
        <dbReference type="SAM" id="Phobius"/>
    </source>
</evidence>
<evidence type="ECO:0000313" key="2">
    <source>
        <dbReference type="EMBL" id="KXJ94053.1"/>
    </source>
</evidence>
<proteinExistence type="predicted"/>
<sequence length="52" mass="5752">MRLEVRREGVCTFVGIALVASFVVMIVVHRVVGDQACQQRQLEAASAKGHER</sequence>
<protein>
    <submittedName>
        <fullName evidence="2">Uncharacterized protein</fullName>
    </submittedName>
</protein>
<keyword evidence="1" id="KW-1133">Transmembrane helix</keyword>
<evidence type="ECO:0000313" key="3">
    <source>
        <dbReference type="Proteomes" id="UP000070501"/>
    </source>
</evidence>
<dbReference type="AlphaFoldDB" id="A0A136JA38"/>
<name>A0A136JA38_9PEZI</name>
<dbReference type="InParanoid" id="A0A136JA38"/>